<evidence type="ECO:0000256" key="1">
    <source>
        <dbReference type="SAM" id="Phobius"/>
    </source>
</evidence>
<accession>A0ABW0RXJ9</accession>
<evidence type="ECO:0000313" key="3">
    <source>
        <dbReference type="Proteomes" id="UP001596086"/>
    </source>
</evidence>
<name>A0ABW0RXJ9_9BURK</name>
<proteinExistence type="predicted"/>
<dbReference type="RefSeq" id="WP_379767646.1">
    <property type="nucleotide sequence ID" value="NZ_JBHSMZ010000002.1"/>
</dbReference>
<keyword evidence="3" id="KW-1185">Reference proteome</keyword>
<reference evidence="3" key="1">
    <citation type="journal article" date="2019" name="Int. J. Syst. Evol. Microbiol.">
        <title>The Global Catalogue of Microorganisms (GCM) 10K type strain sequencing project: providing services to taxonomists for standard genome sequencing and annotation.</title>
        <authorList>
            <consortium name="The Broad Institute Genomics Platform"/>
            <consortium name="The Broad Institute Genome Sequencing Center for Infectious Disease"/>
            <person name="Wu L."/>
            <person name="Ma J."/>
        </authorList>
    </citation>
    <scope>NUCLEOTIDE SEQUENCE [LARGE SCALE GENOMIC DNA]</scope>
    <source>
        <strain evidence="3">CGMCC 4.5798</strain>
    </source>
</reference>
<comment type="caution">
    <text evidence="2">The sequence shown here is derived from an EMBL/GenBank/DDBJ whole genome shotgun (WGS) entry which is preliminary data.</text>
</comment>
<protein>
    <submittedName>
        <fullName evidence="2">ABC transporter permease</fullName>
    </submittedName>
</protein>
<feature type="transmembrane region" description="Helical" evidence="1">
    <location>
        <begin position="161"/>
        <end position="181"/>
    </location>
</feature>
<keyword evidence="1" id="KW-0472">Membrane</keyword>
<dbReference type="EMBL" id="JBHSMZ010000002">
    <property type="protein sequence ID" value="MFC5547747.1"/>
    <property type="molecule type" value="Genomic_DNA"/>
</dbReference>
<feature type="transmembrane region" description="Helical" evidence="1">
    <location>
        <begin position="55"/>
        <end position="72"/>
    </location>
</feature>
<sequence length="630" mass="69078">MKRVLIAKEWAGMRPFAWLLVVLVLLDLLELAAGDLYTWHRSFTLFAGTRWTESAFLSLLLSFAMGSGLLARELEDGTLAFLDGLPVRRSEVFLSKLMVAGACLFVYAAATPILGWALQAWLRHSIDEPVAVASLAWLGLRYALLLASGLALGLLFGFLRYLAWALLAIGAAALMLLRGAWPRAGTALDPTQLIADGWSTQGWAGDTVWSVAALTAACLAAAWLLFAGAGGAGMLRLARLAQKRAFVIVMCAGGLIALLVAMVLARDKDKDEPDGGASVAVAAMAADQRSRKVVTAHYTFNVPAGRKVDERELKEADKAFTAAAQALSVEIGEAPLIDVDLAGSIKHTAGLARHNRIRVNLEPGWQNTLVHETVHVIASWLAGGERGRGLDRMSLFNEGLAHWSEPAYRDDAEMRRLESLAVAAMFRRHLLSQDEVLDNRTLERKLDWRLQYPLGAGLIEVFVKRYGKEAPRRVLAALAQPDFPPELEGYELYRSAFQRAGFDINLVLNDHALELKRGSEAFAAAIDRMPRPRGLLVREAGRVGIAVQLDTPLAKGQRLVVQFRPRADSRIDDVVAVDRLEPYGQRPVAWLPLDQVAGNQVCYQVGVRNRYYDMVEPWRCLPLRAAADGP</sequence>
<feature type="transmembrane region" description="Helical" evidence="1">
    <location>
        <begin position="245"/>
        <end position="265"/>
    </location>
</feature>
<feature type="transmembrane region" description="Helical" evidence="1">
    <location>
        <begin position="93"/>
        <end position="118"/>
    </location>
</feature>
<evidence type="ECO:0000313" key="2">
    <source>
        <dbReference type="EMBL" id="MFC5547747.1"/>
    </source>
</evidence>
<keyword evidence="1" id="KW-1133">Transmembrane helix</keyword>
<keyword evidence="1" id="KW-0812">Transmembrane</keyword>
<dbReference type="Proteomes" id="UP001596086">
    <property type="component" value="Unassembled WGS sequence"/>
</dbReference>
<feature type="transmembrane region" description="Helical" evidence="1">
    <location>
        <begin position="130"/>
        <end position="154"/>
    </location>
</feature>
<organism evidence="2 3">
    <name type="scientific">Massilia aerilata</name>
    <dbReference type="NCBI Taxonomy" id="453817"/>
    <lineage>
        <taxon>Bacteria</taxon>
        <taxon>Pseudomonadati</taxon>
        <taxon>Pseudomonadota</taxon>
        <taxon>Betaproteobacteria</taxon>
        <taxon>Burkholderiales</taxon>
        <taxon>Oxalobacteraceae</taxon>
        <taxon>Telluria group</taxon>
        <taxon>Massilia</taxon>
    </lineage>
</organism>
<gene>
    <name evidence="2" type="ORF">ACFPO9_04375</name>
</gene>
<feature type="transmembrane region" description="Helical" evidence="1">
    <location>
        <begin position="208"/>
        <end position="233"/>
    </location>
</feature>